<proteinExistence type="predicted"/>
<accession>A0A6C0F748</accession>
<protein>
    <submittedName>
        <fullName evidence="1">Uncharacterized protein</fullName>
    </submittedName>
</protein>
<name>A0A6C0F748_9ZZZZ</name>
<dbReference type="EMBL" id="MN738787">
    <property type="protein sequence ID" value="QHT36924.1"/>
    <property type="molecule type" value="Genomic_DNA"/>
</dbReference>
<sequence length="368" mass="41161">MRYKYPIGGALILLIVSFIIHKSRGNKYQESATKISELTETATSVGGVISPQNYTQDYGEIKGLLDTLTGELKKSSSSLIQFNADRIKTNDYLNMRNNLFSRDIVVTKLLVDSKSLDHTAEFNPAQFTVRLGGQQSTDYPQGYKNVIGFRLLKCHIPVKPYHVVDGHNVLYDETGSQIGTALTLGSYTGVSLASELQTKLSASSVSYNSKTLKFTFTFPSSQKIDWSLSKLLAKTLGFLQAEKHFNTSASSDFSGDFTSSFVDLVIPEIPQIACKDNSKGLAVIDRIPLVQRADEGNLSYYQSNPSEYFTQNYFYPMKLSQLSVTLYLDTQDMVVYDTQKGETYFEFEITLLKNTSLMNQQIPPTQIK</sequence>
<evidence type="ECO:0000313" key="1">
    <source>
        <dbReference type="EMBL" id="QHT36924.1"/>
    </source>
</evidence>
<dbReference type="AlphaFoldDB" id="A0A6C0F748"/>
<reference evidence="1" key="1">
    <citation type="journal article" date="2020" name="Nature">
        <title>Giant virus diversity and host interactions through global metagenomics.</title>
        <authorList>
            <person name="Schulz F."/>
            <person name="Roux S."/>
            <person name="Paez-Espino D."/>
            <person name="Jungbluth S."/>
            <person name="Walsh D.A."/>
            <person name="Denef V.J."/>
            <person name="McMahon K.D."/>
            <person name="Konstantinidis K.T."/>
            <person name="Eloe-Fadrosh E.A."/>
            <person name="Kyrpides N.C."/>
            <person name="Woyke T."/>
        </authorList>
    </citation>
    <scope>NUCLEOTIDE SEQUENCE</scope>
    <source>
        <strain evidence="1">GVMAG-S-ERX555967-130</strain>
    </source>
</reference>
<organism evidence="1">
    <name type="scientific">viral metagenome</name>
    <dbReference type="NCBI Taxonomy" id="1070528"/>
    <lineage>
        <taxon>unclassified sequences</taxon>
        <taxon>metagenomes</taxon>
        <taxon>organismal metagenomes</taxon>
    </lineage>
</organism>